<keyword evidence="3" id="KW-1185">Reference proteome</keyword>
<proteinExistence type="predicted"/>
<gene>
    <name evidence="2" type="ORF">XNOV1_A001173</name>
</gene>
<name>A0AAV1ENH4_XYRNO</name>
<dbReference type="Proteomes" id="UP001178508">
    <property type="component" value="Chromosome 2"/>
</dbReference>
<feature type="region of interest" description="Disordered" evidence="1">
    <location>
        <begin position="1"/>
        <end position="38"/>
    </location>
</feature>
<protein>
    <submittedName>
        <fullName evidence="2">Uncharacterized protein</fullName>
    </submittedName>
</protein>
<evidence type="ECO:0000256" key="1">
    <source>
        <dbReference type="SAM" id="MobiDB-lite"/>
    </source>
</evidence>
<evidence type="ECO:0000313" key="2">
    <source>
        <dbReference type="EMBL" id="CAJ1050219.1"/>
    </source>
</evidence>
<sequence length="123" mass="13488">MKDKEAKMYRSTQQQSEDDKDGVTPESMKSDRPGRHRLCHRSSLVSELRDSLAPSVGTSPLLFSHRISGVGTFPRMHRAGKGHQSVSELKHLTSRFRAAAGRDGGGVSCSIRRTQVANLSAVQ</sequence>
<evidence type="ECO:0000313" key="3">
    <source>
        <dbReference type="Proteomes" id="UP001178508"/>
    </source>
</evidence>
<dbReference type="EMBL" id="OY660865">
    <property type="protein sequence ID" value="CAJ1050219.1"/>
    <property type="molecule type" value="Genomic_DNA"/>
</dbReference>
<organism evidence="2 3">
    <name type="scientific">Xyrichtys novacula</name>
    <name type="common">Pearly razorfish</name>
    <name type="synonym">Hemipteronotus novacula</name>
    <dbReference type="NCBI Taxonomy" id="13765"/>
    <lineage>
        <taxon>Eukaryota</taxon>
        <taxon>Metazoa</taxon>
        <taxon>Chordata</taxon>
        <taxon>Craniata</taxon>
        <taxon>Vertebrata</taxon>
        <taxon>Euteleostomi</taxon>
        <taxon>Actinopterygii</taxon>
        <taxon>Neopterygii</taxon>
        <taxon>Teleostei</taxon>
        <taxon>Neoteleostei</taxon>
        <taxon>Acanthomorphata</taxon>
        <taxon>Eupercaria</taxon>
        <taxon>Labriformes</taxon>
        <taxon>Labridae</taxon>
        <taxon>Xyrichtys</taxon>
    </lineage>
</organism>
<accession>A0AAV1ENH4</accession>
<reference evidence="2" key="1">
    <citation type="submission" date="2023-08" db="EMBL/GenBank/DDBJ databases">
        <authorList>
            <person name="Alioto T."/>
            <person name="Alioto T."/>
            <person name="Gomez Garrido J."/>
        </authorList>
    </citation>
    <scope>NUCLEOTIDE SEQUENCE</scope>
</reference>
<dbReference type="AlphaFoldDB" id="A0AAV1ENH4"/>